<dbReference type="SUPFAM" id="SSF46689">
    <property type="entry name" value="Homeodomain-like"/>
    <property type="match status" value="1"/>
</dbReference>
<dbReference type="InterPro" id="IPR046348">
    <property type="entry name" value="SIS_dom_sf"/>
</dbReference>
<gene>
    <name evidence="6" type="ORF">GGQ55_003153</name>
</gene>
<sequence>MSRIRDAIFDRMEELSPAEKKVARSLLADYPSAGLASAAALAKAAGTSTPTVLRLVTRLGMGGYPEFQELLRREVTEHMTSPVSRAAGRLASDGGDTLFQRSVALRVALVERLAESVPPSEFDAAVALLAAPCRNVVVSGGYFSRHMAQILALQLDQLVPDVRYAAEPLGRDIGSYLELGKDSAVVIFDLRRYELPAKGVAAMAKQRGASVVVITDEGLSPAADEADVVLPVAVDGTPFDSFAGLLVLVESLVEGVFQRRGEAALGRMRQWEESVQIHRAFRAATGAVHDRAEAGDDES</sequence>
<dbReference type="InterPro" id="IPR001347">
    <property type="entry name" value="SIS_dom"/>
</dbReference>
<evidence type="ECO:0000256" key="2">
    <source>
        <dbReference type="ARBA" id="ARBA00023125"/>
    </source>
</evidence>
<dbReference type="GO" id="GO:0097367">
    <property type="term" value="F:carbohydrate derivative binding"/>
    <property type="evidence" value="ECO:0007669"/>
    <property type="project" value="InterPro"/>
</dbReference>
<dbReference type="EMBL" id="JACBZT010000001">
    <property type="protein sequence ID" value="NYJ06875.1"/>
    <property type="molecule type" value="Genomic_DNA"/>
</dbReference>
<dbReference type="Gene3D" id="3.40.50.10490">
    <property type="entry name" value="Glucose-6-phosphate isomerase like protein, domain 1"/>
    <property type="match status" value="1"/>
</dbReference>
<evidence type="ECO:0000256" key="3">
    <source>
        <dbReference type="ARBA" id="ARBA00023163"/>
    </source>
</evidence>
<dbReference type="RefSeq" id="WP_179718304.1">
    <property type="nucleotide sequence ID" value="NZ_JACBZT010000001.1"/>
</dbReference>
<dbReference type="Pfam" id="PF01418">
    <property type="entry name" value="HTH_6"/>
    <property type="match status" value="1"/>
</dbReference>
<dbReference type="InterPro" id="IPR000281">
    <property type="entry name" value="HTH_RpiR"/>
</dbReference>
<dbReference type="PANTHER" id="PTHR30514">
    <property type="entry name" value="GLUCOKINASE"/>
    <property type="match status" value="1"/>
</dbReference>
<keyword evidence="7" id="KW-1185">Reference proteome</keyword>
<dbReference type="Gene3D" id="1.10.10.10">
    <property type="entry name" value="Winged helix-like DNA-binding domain superfamily/Winged helix DNA-binding domain"/>
    <property type="match status" value="1"/>
</dbReference>
<dbReference type="InterPro" id="IPR035472">
    <property type="entry name" value="RpiR-like_SIS"/>
</dbReference>
<dbReference type="CDD" id="cd05013">
    <property type="entry name" value="SIS_RpiR"/>
    <property type="match status" value="1"/>
</dbReference>
<dbReference type="PROSITE" id="PS51071">
    <property type="entry name" value="HTH_RPIR"/>
    <property type="match status" value="1"/>
</dbReference>
<keyword evidence="2 6" id="KW-0238">DNA-binding</keyword>
<evidence type="ECO:0000259" key="4">
    <source>
        <dbReference type="PROSITE" id="PS51071"/>
    </source>
</evidence>
<proteinExistence type="predicted"/>
<evidence type="ECO:0000259" key="5">
    <source>
        <dbReference type="PROSITE" id="PS51464"/>
    </source>
</evidence>
<dbReference type="Pfam" id="PF01380">
    <property type="entry name" value="SIS"/>
    <property type="match status" value="1"/>
</dbReference>
<keyword evidence="1" id="KW-0805">Transcription regulation</keyword>
<protein>
    <submittedName>
        <fullName evidence="6">DNA-binding MurR/RpiR family transcriptional regulator</fullName>
    </submittedName>
</protein>
<accession>A0A853CFY7</accession>
<evidence type="ECO:0000313" key="7">
    <source>
        <dbReference type="Proteomes" id="UP000541969"/>
    </source>
</evidence>
<evidence type="ECO:0000313" key="6">
    <source>
        <dbReference type="EMBL" id="NYJ06875.1"/>
    </source>
</evidence>
<reference evidence="6 7" key="1">
    <citation type="submission" date="2020-07" db="EMBL/GenBank/DDBJ databases">
        <title>Sequencing the genomes of 1000 actinobacteria strains.</title>
        <authorList>
            <person name="Klenk H.-P."/>
        </authorList>
    </citation>
    <scope>NUCLEOTIDE SEQUENCE [LARGE SCALE GENOMIC DNA]</scope>
    <source>
        <strain evidence="6 7">DSM 104001</strain>
    </source>
</reference>
<dbReference type="InterPro" id="IPR009057">
    <property type="entry name" value="Homeodomain-like_sf"/>
</dbReference>
<organism evidence="6 7">
    <name type="scientific">Petropleomorpha daqingensis</name>
    <dbReference type="NCBI Taxonomy" id="2026353"/>
    <lineage>
        <taxon>Bacteria</taxon>
        <taxon>Bacillati</taxon>
        <taxon>Actinomycetota</taxon>
        <taxon>Actinomycetes</taxon>
        <taxon>Geodermatophilales</taxon>
        <taxon>Geodermatophilaceae</taxon>
        <taxon>Petropleomorpha</taxon>
    </lineage>
</organism>
<dbReference type="AlphaFoldDB" id="A0A853CFY7"/>
<dbReference type="InterPro" id="IPR047640">
    <property type="entry name" value="RpiR-like"/>
</dbReference>
<dbReference type="InterPro" id="IPR036388">
    <property type="entry name" value="WH-like_DNA-bd_sf"/>
</dbReference>
<dbReference type="Proteomes" id="UP000541969">
    <property type="component" value="Unassembled WGS sequence"/>
</dbReference>
<name>A0A853CFY7_9ACTN</name>
<dbReference type="GO" id="GO:0003700">
    <property type="term" value="F:DNA-binding transcription factor activity"/>
    <property type="evidence" value="ECO:0007669"/>
    <property type="project" value="InterPro"/>
</dbReference>
<evidence type="ECO:0000256" key="1">
    <source>
        <dbReference type="ARBA" id="ARBA00023015"/>
    </source>
</evidence>
<feature type="domain" description="HTH rpiR-type" evidence="4">
    <location>
        <begin position="2"/>
        <end position="78"/>
    </location>
</feature>
<dbReference type="GO" id="GO:1901135">
    <property type="term" value="P:carbohydrate derivative metabolic process"/>
    <property type="evidence" value="ECO:0007669"/>
    <property type="project" value="InterPro"/>
</dbReference>
<dbReference type="GO" id="GO:0003677">
    <property type="term" value="F:DNA binding"/>
    <property type="evidence" value="ECO:0007669"/>
    <property type="project" value="UniProtKB-KW"/>
</dbReference>
<comment type="caution">
    <text evidence="6">The sequence shown here is derived from an EMBL/GenBank/DDBJ whole genome shotgun (WGS) entry which is preliminary data.</text>
</comment>
<keyword evidence="3" id="KW-0804">Transcription</keyword>
<dbReference type="SUPFAM" id="SSF53697">
    <property type="entry name" value="SIS domain"/>
    <property type="match status" value="1"/>
</dbReference>
<feature type="domain" description="SIS" evidence="5">
    <location>
        <begin position="125"/>
        <end position="262"/>
    </location>
</feature>
<dbReference type="PANTHER" id="PTHR30514:SF18">
    <property type="entry name" value="RPIR-FAMILY TRANSCRIPTIONAL REGULATOR"/>
    <property type="match status" value="1"/>
</dbReference>
<dbReference type="PROSITE" id="PS51464">
    <property type="entry name" value="SIS"/>
    <property type="match status" value="1"/>
</dbReference>